<keyword evidence="7" id="KW-1185">Reference proteome</keyword>
<evidence type="ECO:0000256" key="5">
    <source>
        <dbReference type="SAM" id="Phobius"/>
    </source>
</evidence>
<keyword evidence="3 5" id="KW-1133">Transmembrane helix</keyword>
<sequence>MNISSLPEQSPTGRFTRGLSWVLRLIAAAAFLAAGIAKLMGVPMMVGVFDQIGVGQWFRLVTGVIEVVGALTLLLPITVAISGALLAAMMLVAAGIHLFVIGGSPVPAIVLMLITATVAWLNRQHFIRLD</sequence>
<dbReference type="EMBL" id="PRDL01000001">
    <property type="protein sequence ID" value="MBE8715726.1"/>
    <property type="molecule type" value="Genomic_DNA"/>
</dbReference>
<dbReference type="AlphaFoldDB" id="A0A928UYT9"/>
<reference evidence="6" key="1">
    <citation type="submission" date="2018-07" db="EMBL/GenBank/DDBJ databases">
        <title>Genome assembly of strain Ka43.</title>
        <authorList>
            <person name="Kukolya J."/>
            <person name="Nagy I."/>
            <person name="Horvath B."/>
            <person name="Toth A."/>
        </authorList>
    </citation>
    <scope>NUCLEOTIDE SEQUENCE</scope>
    <source>
        <strain evidence="6">KB43</strain>
    </source>
</reference>
<evidence type="ECO:0000313" key="7">
    <source>
        <dbReference type="Proteomes" id="UP000652567"/>
    </source>
</evidence>
<evidence type="ECO:0000256" key="4">
    <source>
        <dbReference type="ARBA" id="ARBA00023136"/>
    </source>
</evidence>
<organism evidence="6 7">
    <name type="scientific">Cellvibrio polysaccharolyticus</name>
    <dbReference type="NCBI Taxonomy" id="2082724"/>
    <lineage>
        <taxon>Bacteria</taxon>
        <taxon>Pseudomonadati</taxon>
        <taxon>Pseudomonadota</taxon>
        <taxon>Gammaproteobacteria</taxon>
        <taxon>Cellvibrionales</taxon>
        <taxon>Cellvibrionaceae</taxon>
        <taxon>Cellvibrio</taxon>
    </lineage>
</organism>
<keyword evidence="4 5" id="KW-0472">Membrane</keyword>
<evidence type="ECO:0000256" key="1">
    <source>
        <dbReference type="ARBA" id="ARBA00004141"/>
    </source>
</evidence>
<feature type="transmembrane region" description="Helical" evidence="5">
    <location>
        <begin position="60"/>
        <end position="86"/>
    </location>
</feature>
<feature type="transmembrane region" description="Helical" evidence="5">
    <location>
        <begin position="98"/>
        <end position="121"/>
    </location>
</feature>
<evidence type="ECO:0000256" key="3">
    <source>
        <dbReference type="ARBA" id="ARBA00022989"/>
    </source>
</evidence>
<evidence type="ECO:0000313" key="6">
    <source>
        <dbReference type="EMBL" id="MBE8715726.1"/>
    </source>
</evidence>
<evidence type="ECO:0000256" key="2">
    <source>
        <dbReference type="ARBA" id="ARBA00022692"/>
    </source>
</evidence>
<feature type="transmembrane region" description="Helical" evidence="5">
    <location>
        <begin position="21"/>
        <end position="40"/>
    </location>
</feature>
<comment type="caution">
    <text evidence="6">The sequence shown here is derived from an EMBL/GenBank/DDBJ whole genome shotgun (WGS) entry which is preliminary data.</text>
</comment>
<accession>A0A928UYT9</accession>
<protein>
    <submittedName>
        <fullName evidence="6">DoxX family membrane protein</fullName>
    </submittedName>
</protein>
<proteinExistence type="predicted"/>
<gene>
    <name evidence="6" type="ORF">C4F51_00815</name>
</gene>
<dbReference type="Pfam" id="PF13564">
    <property type="entry name" value="DoxX_2"/>
    <property type="match status" value="1"/>
</dbReference>
<dbReference type="Proteomes" id="UP000652567">
    <property type="component" value="Unassembled WGS sequence"/>
</dbReference>
<comment type="subcellular location">
    <subcellularLocation>
        <location evidence="1">Membrane</location>
        <topology evidence="1">Multi-pass membrane protein</topology>
    </subcellularLocation>
</comment>
<dbReference type="GO" id="GO:0016020">
    <property type="term" value="C:membrane"/>
    <property type="evidence" value="ECO:0007669"/>
    <property type="project" value="UniProtKB-SubCell"/>
</dbReference>
<dbReference type="InterPro" id="IPR032808">
    <property type="entry name" value="DoxX"/>
</dbReference>
<name>A0A928UYT9_9GAMM</name>
<keyword evidence="2 5" id="KW-0812">Transmembrane</keyword>